<proteinExistence type="predicted"/>
<comment type="caution">
    <text evidence="1">The sequence shown here is derived from an EMBL/GenBank/DDBJ whole genome shotgun (WGS) entry which is preliminary data.</text>
</comment>
<gene>
    <name evidence="1" type="ORF">AVEN_213751_1</name>
</gene>
<dbReference type="Proteomes" id="UP000499080">
    <property type="component" value="Unassembled WGS sequence"/>
</dbReference>
<dbReference type="AlphaFoldDB" id="A0A4Y1ZNL1"/>
<evidence type="ECO:0000313" key="2">
    <source>
        <dbReference type="Proteomes" id="UP000499080"/>
    </source>
</evidence>
<keyword evidence="2" id="KW-1185">Reference proteome</keyword>
<name>A0A4Y1ZNL1_ARAVE</name>
<evidence type="ECO:0000313" key="1">
    <source>
        <dbReference type="EMBL" id="GBL59483.1"/>
    </source>
</evidence>
<accession>A0A4Y1ZNL1</accession>
<dbReference type="EMBL" id="BGPR01076124">
    <property type="protein sequence ID" value="GBL59483.1"/>
    <property type="molecule type" value="Genomic_DNA"/>
</dbReference>
<organism evidence="1 2">
    <name type="scientific">Araneus ventricosus</name>
    <name type="common">Orbweaver spider</name>
    <name type="synonym">Epeira ventricosa</name>
    <dbReference type="NCBI Taxonomy" id="182803"/>
    <lineage>
        <taxon>Eukaryota</taxon>
        <taxon>Metazoa</taxon>
        <taxon>Ecdysozoa</taxon>
        <taxon>Arthropoda</taxon>
        <taxon>Chelicerata</taxon>
        <taxon>Arachnida</taxon>
        <taxon>Araneae</taxon>
        <taxon>Araneomorphae</taxon>
        <taxon>Entelegynae</taxon>
        <taxon>Araneoidea</taxon>
        <taxon>Araneidae</taxon>
        <taxon>Araneus</taxon>
    </lineage>
</organism>
<reference evidence="1 2" key="1">
    <citation type="journal article" date="2019" name="Sci. Rep.">
        <title>Orb-weaving spider Araneus ventricosus genome elucidates the spidroin gene catalogue.</title>
        <authorList>
            <person name="Kono N."/>
            <person name="Nakamura H."/>
            <person name="Ohtoshi R."/>
            <person name="Moran D.A.P."/>
            <person name="Shinohara A."/>
            <person name="Yoshida Y."/>
            <person name="Fujiwara M."/>
            <person name="Mori M."/>
            <person name="Tomita M."/>
            <person name="Arakawa K."/>
        </authorList>
    </citation>
    <scope>NUCLEOTIDE SEQUENCE [LARGE SCALE GENOMIC DNA]</scope>
</reference>
<sequence length="122" mass="13739">MILPKSRRRSQFGRLSTIEKTFQIPLPLRSISIPRVPNLTPLAPFTLVLYCCKSLTVGVWCKQSNTQDDGGMKVYLQICRKARSRGIRNTLAPFTNKLTALHNDSSALCLSNSTNRQQMTNN</sequence>
<protein>
    <submittedName>
        <fullName evidence="1">Uncharacterized protein</fullName>
    </submittedName>
</protein>